<organism evidence="1 2">
    <name type="scientific">Maribacter luteus</name>
    <dbReference type="NCBI Taxonomy" id="2594478"/>
    <lineage>
        <taxon>Bacteria</taxon>
        <taxon>Pseudomonadati</taxon>
        <taxon>Bacteroidota</taxon>
        <taxon>Flavobacteriia</taxon>
        <taxon>Flavobacteriales</taxon>
        <taxon>Flavobacteriaceae</taxon>
        <taxon>Maribacter</taxon>
    </lineage>
</organism>
<evidence type="ECO:0000313" key="1">
    <source>
        <dbReference type="EMBL" id="MRX65849.1"/>
    </source>
</evidence>
<name>A0A6I2MSG2_9FLAO</name>
<evidence type="ECO:0000313" key="2">
    <source>
        <dbReference type="Proteomes" id="UP000443153"/>
    </source>
</evidence>
<protein>
    <submittedName>
        <fullName evidence="1">Ribose-5-phosphate isomerase</fullName>
    </submittedName>
</protein>
<sequence>MPKTVYRVYVIELSKRVFTDNYKFRAANPQFNGVLQCLYVGMSSKSPKERFDQHKNGFVNKKGHKLSSRIVEKYGMYLRPSLYNHIAPLYSRAEALKMEETLALELRRQRYAVWFN</sequence>
<comment type="caution">
    <text evidence="1">The sequence shown here is derived from an EMBL/GenBank/DDBJ whole genome shotgun (WGS) entry which is preliminary data.</text>
</comment>
<reference evidence="1 2" key="1">
    <citation type="submission" date="2019-11" db="EMBL/GenBank/DDBJ databases">
        <title>Maribacter lutea sp. nov., a marine bacterium isolated from intertidal sand.</title>
        <authorList>
            <person name="Liu A."/>
        </authorList>
    </citation>
    <scope>NUCLEOTIDE SEQUENCE [LARGE SCALE GENOMIC DNA]</scope>
    <source>
        <strain evidence="1 2">RZ05</strain>
    </source>
</reference>
<dbReference type="Proteomes" id="UP000443153">
    <property type="component" value="Unassembled WGS sequence"/>
</dbReference>
<keyword evidence="2" id="KW-1185">Reference proteome</keyword>
<proteinExistence type="predicted"/>
<accession>A0A6I2MSG2</accession>
<dbReference type="RefSeq" id="WP_154369069.1">
    <property type="nucleotide sequence ID" value="NZ_WKJH01000028.1"/>
</dbReference>
<dbReference type="EMBL" id="WKJH01000028">
    <property type="protein sequence ID" value="MRX65849.1"/>
    <property type="molecule type" value="Genomic_DNA"/>
</dbReference>
<gene>
    <name evidence="1" type="ORF">GJ691_16980</name>
</gene>
<dbReference type="OrthoDB" id="7190053at2"/>
<dbReference type="GO" id="GO:0016853">
    <property type="term" value="F:isomerase activity"/>
    <property type="evidence" value="ECO:0007669"/>
    <property type="project" value="UniProtKB-KW"/>
</dbReference>
<keyword evidence="1" id="KW-0413">Isomerase</keyword>
<dbReference type="AlphaFoldDB" id="A0A6I2MSG2"/>